<dbReference type="InterPro" id="IPR037171">
    <property type="entry name" value="NagB/RpiA_transferase-like"/>
</dbReference>
<dbReference type="InterPro" id="IPR024185">
    <property type="entry name" value="FTHF_cligase-like_sf"/>
</dbReference>
<evidence type="ECO:0000313" key="2">
    <source>
        <dbReference type="Proteomes" id="UP000001784"/>
    </source>
</evidence>
<dbReference type="eggNOG" id="COG0212">
    <property type="taxonomic scope" value="Bacteria"/>
</dbReference>
<dbReference type="InParanoid" id="A0LFH5"/>
<dbReference type="STRING" id="335543.Sfum_0477"/>
<dbReference type="EMBL" id="CP000478">
    <property type="protein sequence ID" value="ABK16177.1"/>
    <property type="molecule type" value="Genomic_DNA"/>
</dbReference>
<dbReference type="PANTHER" id="PTHR13017:SF0">
    <property type="entry name" value="METHENYLTETRAHYDROFOLATE SYNTHASE DOMAIN-CONTAINING PROTEIN"/>
    <property type="match status" value="1"/>
</dbReference>
<dbReference type="KEGG" id="sfu:Sfum_0477"/>
<dbReference type="SUPFAM" id="SSF100950">
    <property type="entry name" value="NagB/RpiA/CoA transferase-like"/>
    <property type="match status" value="1"/>
</dbReference>
<dbReference type="GO" id="GO:0016874">
    <property type="term" value="F:ligase activity"/>
    <property type="evidence" value="ECO:0007669"/>
    <property type="project" value="UniProtKB-KW"/>
</dbReference>
<dbReference type="AlphaFoldDB" id="A0LFH5"/>
<evidence type="ECO:0000313" key="1">
    <source>
        <dbReference type="EMBL" id="ABK16177.1"/>
    </source>
</evidence>
<accession>A0LFH5</accession>
<dbReference type="PANTHER" id="PTHR13017">
    <property type="entry name" value="5-FORMYLTETRAHYDROFOLATE CYCLO-LIGASE-RELATED"/>
    <property type="match status" value="1"/>
</dbReference>
<keyword evidence="2" id="KW-1185">Reference proteome</keyword>
<reference evidence="1 2" key="1">
    <citation type="submission" date="2006-10" db="EMBL/GenBank/DDBJ databases">
        <title>Complete sequence of Syntrophobacter fumaroxidans MPOB.</title>
        <authorList>
            <consortium name="US DOE Joint Genome Institute"/>
            <person name="Copeland A."/>
            <person name="Lucas S."/>
            <person name="Lapidus A."/>
            <person name="Barry K."/>
            <person name="Detter J.C."/>
            <person name="Glavina del Rio T."/>
            <person name="Hammon N."/>
            <person name="Israni S."/>
            <person name="Pitluck S."/>
            <person name="Goltsman E.G."/>
            <person name="Martinez M."/>
            <person name="Schmutz J."/>
            <person name="Larimer F."/>
            <person name="Land M."/>
            <person name="Hauser L."/>
            <person name="Kyrpides N."/>
            <person name="Kim E."/>
            <person name="Boone D.R."/>
            <person name="Brockman F."/>
            <person name="Culley D."/>
            <person name="Ferry J."/>
            <person name="Gunsalus R."/>
            <person name="McInerney M.J."/>
            <person name="Morrison M."/>
            <person name="Plugge C."/>
            <person name="Rohlin L."/>
            <person name="Scholten J."/>
            <person name="Sieber J."/>
            <person name="Stams A.J.M."/>
            <person name="Worm P."/>
            <person name="Henstra A.M."/>
            <person name="Richardson P."/>
        </authorList>
    </citation>
    <scope>NUCLEOTIDE SEQUENCE [LARGE SCALE GENOMIC DNA]</scope>
    <source>
        <strain evidence="2">DSM 10017 / MPOB</strain>
    </source>
</reference>
<protein>
    <submittedName>
        <fullName evidence="1">5-formyltetrahydrofolate cyclo-ligase-like</fullName>
    </submittedName>
</protein>
<dbReference type="Pfam" id="PF01812">
    <property type="entry name" value="5-FTHF_cyc-lig"/>
    <property type="match status" value="1"/>
</dbReference>
<dbReference type="Gene3D" id="3.40.50.10420">
    <property type="entry name" value="NagB/RpiA/CoA transferase-like"/>
    <property type="match status" value="1"/>
</dbReference>
<dbReference type="HOGENOM" id="CLU_1188409_0_0_7"/>
<dbReference type="InterPro" id="IPR002698">
    <property type="entry name" value="FTHF_cligase"/>
</dbReference>
<keyword evidence="1" id="KW-0436">Ligase</keyword>
<dbReference type="Proteomes" id="UP000001784">
    <property type="component" value="Chromosome"/>
</dbReference>
<gene>
    <name evidence="1" type="ordered locus">Sfum_0477</name>
</gene>
<proteinExistence type="predicted"/>
<sequence>MHPLDIADIVSRKDQLRTSFLSAGGRSPALPPEGAQGKAAERLRHLPRYREAQSVMISPVSSLYQVRLNALTDRKRLVMPTPGLHKGFVVVEPGFIPPRQRHSAVQPGPENPFATRMPYREPPGFLIDLIVTEGLMVGRDGGRLGDGSGHLDLQCAILSSLGWLHPAFEVVGLVEDCRVVPSVPMKPGDVEIHWIVTPSRMERTPATAQARIGIQWDRLSLKQIKRNDALFFLYRARS</sequence>
<dbReference type="GO" id="GO:0005737">
    <property type="term" value="C:cytoplasm"/>
    <property type="evidence" value="ECO:0007669"/>
    <property type="project" value="TreeGrafter"/>
</dbReference>
<name>A0LFH5_SYNFM</name>
<organism evidence="1 2">
    <name type="scientific">Syntrophobacter fumaroxidans (strain DSM 10017 / MPOB)</name>
    <dbReference type="NCBI Taxonomy" id="335543"/>
    <lineage>
        <taxon>Bacteria</taxon>
        <taxon>Pseudomonadati</taxon>
        <taxon>Thermodesulfobacteriota</taxon>
        <taxon>Syntrophobacteria</taxon>
        <taxon>Syntrophobacterales</taxon>
        <taxon>Syntrophobacteraceae</taxon>
        <taxon>Syntrophobacter</taxon>
    </lineage>
</organism>